<dbReference type="AlphaFoldDB" id="A0A8K1C4Z6"/>
<evidence type="ECO:0000313" key="3">
    <source>
        <dbReference type="Proteomes" id="UP000794436"/>
    </source>
</evidence>
<evidence type="ECO:0000313" key="2">
    <source>
        <dbReference type="EMBL" id="TMW56646.1"/>
    </source>
</evidence>
<keyword evidence="3" id="KW-1185">Reference proteome</keyword>
<sequence>MAPSMTTAFPAHSDLGAMVQRQQRPLKDPYAAAAAPGTGLSRRKVAPCLRKISAYNGGSLIPEDAEEYSPTDKGRYTLKKKLSFADQHGQQLALQHEFSRWDAPILCNVKLLPEFNTVTPASRPVEDVPSLERQRQQRPNWPSMYHARL</sequence>
<accession>A0A8K1C4Z6</accession>
<dbReference type="Proteomes" id="UP000794436">
    <property type="component" value="Unassembled WGS sequence"/>
</dbReference>
<dbReference type="EMBL" id="SPLM01000145">
    <property type="protein sequence ID" value="TMW56646.1"/>
    <property type="molecule type" value="Genomic_DNA"/>
</dbReference>
<proteinExistence type="predicted"/>
<feature type="compositionally biased region" description="Basic and acidic residues" evidence="1">
    <location>
        <begin position="124"/>
        <end position="135"/>
    </location>
</feature>
<gene>
    <name evidence="2" type="ORF">Poli38472_006656</name>
</gene>
<protein>
    <submittedName>
        <fullName evidence="2">Uncharacterized protein</fullName>
    </submittedName>
</protein>
<name>A0A8K1C4Z6_PYTOL</name>
<reference evidence="2" key="1">
    <citation type="submission" date="2019-03" db="EMBL/GenBank/DDBJ databases">
        <title>Long read genome sequence of the mycoparasitic Pythium oligandrum ATCC 38472 isolated from sugarbeet rhizosphere.</title>
        <authorList>
            <person name="Gaulin E."/>
        </authorList>
    </citation>
    <scope>NUCLEOTIDE SEQUENCE</scope>
    <source>
        <strain evidence="2">ATCC 38472_TT</strain>
    </source>
</reference>
<feature type="region of interest" description="Disordered" evidence="1">
    <location>
        <begin position="122"/>
        <end position="149"/>
    </location>
</feature>
<evidence type="ECO:0000256" key="1">
    <source>
        <dbReference type="SAM" id="MobiDB-lite"/>
    </source>
</evidence>
<comment type="caution">
    <text evidence="2">The sequence shown here is derived from an EMBL/GenBank/DDBJ whole genome shotgun (WGS) entry which is preliminary data.</text>
</comment>
<organism evidence="2 3">
    <name type="scientific">Pythium oligandrum</name>
    <name type="common">Mycoparasitic fungus</name>
    <dbReference type="NCBI Taxonomy" id="41045"/>
    <lineage>
        <taxon>Eukaryota</taxon>
        <taxon>Sar</taxon>
        <taxon>Stramenopiles</taxon>
        <taxon>Oomycota</taxon>
        <taxon>Peronosporomycetes</taxon>
        <taxon>Pythiales</taxon>
        <taxon>Pythiaceae</taxon>
        <taxon>Pythium</taxon>
    </lineage>
</organism>
<dbReference type="OrthoDB" id="90974at2759"/>